<sequence>MPVNIEAGIMQEDFESFDDFDDDVKSKSQIKREFLALQALGEKIVNMGAHSDKIPLDDALLEAIELARRINRKKDSYRRQIQYIGKLLRNRDVAPIEEAINKIENKHQIANRHFHQLEKWRERILRDQDVAINALIAEQPEADRQRLRKYVRNAQKQAELNQPPTASRELFQYLRELFPQE</sequence>
<dbReference type="PANTHER" id="PTHR38101:SF1">
    <property type="entry name" value="UPF0307 PROTEIN YJGA"/>
    <property type="match status" value="1"/>
</dbReference>
<dbReference type="RefSeq" id="WP_131258479.1">
    <property type="nucleotide sequence ID" value="NZ_JBHSUS010000001.1"/>
</dbReference>
<evidence type="ECO:0000256" key="4">
    <source>
        <dbReference type="ARBA" id="ARBA00022884"/>
    </source>
</evidence>
<evidence type="ECO:0000256" key="1">
    <source>
        <dbReference type="ARBA" id="ARBA00022490"/>
    </source>
</evidence>
<protein>
    <recommendedName>
        <fullName evidence="5">Dual-action ribosomal maturation protein DarP</fullName>
    </recommendedName>
    <alternativeName>
        <fullName evidence="5">Large ribosomal subunit assembly factor DarP</fullName>
    </alternativeName>
</protein>
<dbReference type="PIRSF" id="PIRSF016183">
    <property type="entry name" value="UCP016183"/>
    <property type="match status" value="1"/>
</dbReference>
<dbReference type="Pfam" id="PF04751">
    <property type="entry name" value="DarP"/>
    <property type="match status" value="1"/>
</dbReference>
<dbReference type="EMBL" id="JBHSUS010000001">
    <property type="protein sequence ID" value="MFC6441186.1"/>
    <property type="molecule type" value="Genomic_DNA"/>
</dbReference>
<keyword evidence="4 5" id="KW-0694">RNA-binding</keyword>
<dbReference type="InterPro" id="IPR023153">
    <property type="entry name" value="DarP_sf"/>
</dbReference>
<dbReference type="HAMAP" id="MF_00765">
    <property type="entry name" value="DarP"/>
    <property type="match status" value="1"/>
</dbReference>
<evidence type="ECO:0000256" key="3">
    <source>
        <dbReference type="ARBA" id="ARBA00022730"/>
    </source>
</evidence>
<organism evidence="6 7">
    <name type="scientific">Pseudobowmanella zhangzhouensis</name>
    <dbReference type="NCBI Taxonomy" id="1537679"/>
    <lineage>
        <taxon>Bacteria</taxon>
        <taxon>Pseudomonadati</taxon>
        <taxon>Pseudomonadota</taxon>
        <taxon>Gammaproteobacteria</taxon>
        <taxon>Alteromonadales</taxon>
        <taxon>Alteromonadaceae</taxon>
    </lineage>
</organism>
<gene>
    <name evidence="6" type="primary">yjgA</name>
    <name evidence="5" type="synonym">darP</name>
    <name evidence="6" type="ORF">ACFP85_13620</name>
</gene>
<accession>A0ABW1XN12</accession>
<dbReference type="SUPFAM" id="SSF158710">
    <property type="entry name" value="PSPTO4464-like"/>
    <property type="match status" value="1"/>
</dbReference>
<dbReference type="CDD" id="cd16331">
    <property type="entry name" value="YjgA-like"/>
    <property type="match status" value="1"/>
</dbReference>
<comment type="function">
    <text evidence="5">Member of a network of 50S ribosomal subunit biogenesis factors which assembles along the 30S-50S interface, preventing incorrect 23S rRNA structures from forming. Promotes peptidyl transferase center (PTC) maturation.</text>
</comment>
<evidence type="ECO:0000256" key="5">
    <source>
        <dbReference type="HAMAP-Rule" id="MF_00765"/>
    </source>
</evidence>
<dbReference type="Proteomes" id="UP001596364">
    <property type="component" value="Unassembled WGS sequence"/>
</dbReference>
<keyword evidence="1 5" id="KW-0963">Cytoplasm</keyword>
<dbReference type="Gene3D" id="1.10.60.30">
    <property type="entry name" value="PSPTO4464-like domains"/>
    <property type="match status" value="2"/>
</dbReference>
<dbReference type="NCBIfam" id="NF003593">
    <property type="entry name" value="PRK05255.1-1"/>
    <property type="match status" value="1"/>
</dbReference>
<comment type="similarity">
    <text evidence="5">Belongs to the DarP family.</text>
</comment>
<dbReference type="PANTHER" id="PTHR38101">
    <property type="entry name" value="UPF0307 PROTEIN YJGA"/>
    <property type="match status" value="1"/>
</dbReference>
<proteinExistence type="inferred from homology"/>
<keyword evidence="2 5" id="KW-0690">Ribosome biogenesis</keyword>
<comment type="subcellular location">
    <subcellularLocation>
        <location evidence="5">Cytoplasm</location>
    </subcellularLocation>
    <text evidence="5">Associates with late stage pre-50S ribosomal subunits.</text>
</comment>
<evidence type="ECO:0000313" key="6">
    <source>
        <dbReference type="EMBL" id="MFC6441186.1"/>
    </source>
</evidence>
<dbReference type="InterPro" id="IPR006839">
    <property type="entry name" value="DarP"/>
</dbReference>
<keyword evidence="7" id="KW-1185">Reference proteome</keyword>
<comment type="caution">
    <text evidence="6">The sequence shown here is derived from an EMBL/GenBank/DDBJ whole genome shotgun (WGS) entry which is preliminary data.</text>
</comment>
<name>A0ABW1XN12_9ALTE</name>
<evidence type="ECO:0000313" key="7">
    <source>
        <dbReference type="Proteomes" id="UP001596364"/>
    </source>
</evidence>
<keyword evidence="3 5" id="KW-0699">rRNA-binding</keyword>
<evidence type="ECO:0000256" key="2">
    <source>
        <dbReference type="ARBA" id="ARBA00022517"/>
    </source>
</evidence>
<reference evidence="7" key="1">
    <citation type="journal article" date="2019" name="Int. J. Syst. Evol. Microbiol.">
        <title>The Global Catalogue of Microorganisms (GCM) 10K type strain sequencing project: providing services to taxonomists for standard genome sequencing and annotation.</title>
        <authorList>
            <consortium name="The Broad Institute Genomics Platform"/>
            <consortium name="The Broad Institute Genome Sequencing Center for Infectious Disease"/>
            <person name="Wu L."/>
            <person name="Ma J."/>
        </authorList>
    </citation>
    <scope>NUCLEOTIDE SEQUENCE [LARGE SCALE GENOMIC DNA]</scope>
    <source>
        <strain evidence="7">CGMCC 1.16031</strain>
    </source>
</reference>